<dbReference type="Proteomes" id="UP001162131">
    <property type="component" value="Unassembled WGS sequence"/>
</dbReference>
<evidence type="ECO:0000313" key="3">
    <source>
        <dbReference type="Proteomes" id="UP001162131"/>
    </source>
</evidence>
<protein>
    <submittedName>
        <fullName evidence="2">Uncharacterized protein</fullName>
    </submittedName>
</protein>
<proteinExistence type="predicted"/>
<accession>A0AAU9I956</accession>
<feature type="region of interest" description="Disordered" evidence="1">
    <location>
        <begin position="293"/>
        <end position="321"/>
    </location>
</feature>
<gene>
    <name evidence="2" type="ORF">BSTOLATCC_MIC180</name>
</gene>
<sequence>MESLPLLDLQTREPLDFALPENTFCLLIFFEIKQFQAIKEIYKEIKDNSMQPLGVFLGDSIINVTTWAKKESKLMKVYSASSISDWQKFGVEKTPWILVLRNMEVILSASMNEIHKPFMINLKKKLGIEPGSPGKSSNSLSDIGGSVIGPDSSPSRFGEVAKLVQQKPTLEALCLRLENMEKVSAKNQEDISILKESLAEKDKILKEIIEKLNSFQGTVKLRKPLVKYDIKKTTESGNDWNKQDSVSNASSDLCKDLWIYSIGSEQESLPAIANPETLREEYRRDIKSVSPVRKSLQMNRRKLSQSTKNDSRPYLQYGKRF</sequence>
<evidence type="ECO:0000313" key="2">
    <source>
        <dbReference type="EMBL" id="CAG9309966.1"/>
    </source>
</evidence>
<dbReference type="EMBL" id="CAJZBQ010000001">
    <property type="protein sequence ID" value="CAG9309966.1"/>
    <property type="molecule type" value="Genomic_DNA"/>
</dbReference>
<comment type="caution">
    <text evidence="2">The sequence shown here is derived from an EMBL/GenBank/DDBJ whole genome shotgun (WGS) entry which is preliminary data.</text>
</comment>
<dbReference type="AlphaFoldDB" id="A0AAU9I956"/>
<name>A0AAU9I956_9CILI</name>
<keyword evidence="3" id="KW-1185">Reference proteome</keyword>
<organism evidence="2 3">
    <name type="scientific">Blepharisma stoltei</name>
    <dbReference type="NCBI Taxonomy" id="1481888"/>
    <lineage>
        <taxon>Eukaryota</taxon>
        <taxon>Sar</taxon>
        <taxon>Alveolata</taxon>
        <taxon>Ciliophora</taxon>
        <taxon>Postciliodesmatophora</taxon>
        <taxon>Heterotrichea</taxon>
        <taxon>Heterotrichida</taxon>
        <taxon>Blepharismidae</taxon>
        <taxon>Blepharisma</taxon>
    </lineage>
</organism>
<evidence type="ECO:0000256" key="1">
    <source>
        <dbReference type="SAM" id="MobiDB-lite"/>
    </source>
</evidence>
<reference evidence="2" key="1">
    <citation type="submission" date="2021-09" db="EMBL/GenBank/DDBJ databases">
        <authorList>
            <consortium name="AG Swart"/>
            <person name="Singh M."/>
            <person name="Singh A."/>
            <person name="Seah K."/>
            <person name="Emmerich C."/>
        </authorList>
    </citation>
    <scope>NUCLEOTIDE SEQUENCE</scope>
    <source>
        <strain evidence="2">ATCC30299</strain>
    </source>
</reference>